<sequence>MSVVSYEVHYWPVHARGDVTRMVLEASGKPYKNVFINPKDWPAMKKQQRFGHCPWLVIHYADGTSKTLWEEVAILTYLADTLGFFPAPADGAEPALAKAECLAVFTSWLELADKFATAMGLPDFEERQKRVKKLQTETLPAHVAFHERLIGESVGPFYFGDKPTIADFMAVSSYSRMEELFGDEFSKPFPNLVKLVNNTCALPAIHEYFAKRRDFGVLKFDREQLKVIPVVKA</sequence>
<evidence type="ECO:0000313" key="4">
    <source>
        <dbReference type="Proteomes" id="UP000287166"/>
    </source>
</evidence>
<name>A0A401H107_9APHY</name>
<feature type="domain" description="GST C-terminal" evidence="2">
    <location>
        <begin position="67"/>
        <end position="217"/>
    </location>
</feature>
<evidence type="ECO:0000313" key="3">
    <source>
        <dbReference type="EMBL" id="GBE88116.1"/>
    </source>
</evidence>
<proteinExistence type="predicted"/>
<gene>
    <name evidence="3" type="ORF">SCP_1203460</name>
</gene>
<dbReference type="OrthoDB" id="3233083at2759"/>
<keyword evidence="4" id="KW-1185">Reference proteome</keyword>
<reference evidence="3 4" key="1">
    <citation type="journal article" date="2018" name="Sci. Rep.">
        <title>Genome sequence of the cauliflower mushroom Sparassis crispa (Hanabiratake) and its association with beneficial usage.</title>
        <authorList>
            <person name="Kiyama R."/>
            <person name="Furutani Y."/>
            <person name="Kawaguchi K."/>
            <person name="Nakanishi T."/>
        </authorList>
    </citation>
    <scope>NUCLEOTIDE SEQUENCE [LARGE SCALE GENOMIC DNA]</scope>
</reference>
<dbReference type="GO" id="GO:0006749">
    <property type="term" value="P:glutathione metabolic process"/>
    <property type="evidence" value="ECO:0007669"/>
    <property type="project" value="TreeGrafter"/>
</dbReference>
<feature type="domain" description="GST N-terminal" evidence="1">
    <location>
        <begin position="4"/>
        <end position="86"/>
    </location>
</feature>
<protein>
    <submittedName>
        <fullName evidence="3">Glutathione s-transferase variant 1</fullName>
    </submittedName>
</protein>
<dbReference type="AlphaFoldDB" id="A0A401H107"/>
<dbReference type="GO" id="GO:0004364">
    <property type="term" value="F:glutathione transferase activity"/>
    <property type="evidence" value="ECO:0007669"/>
    <property type="project" value="TreeGrafter"/>
</dbReference>
<dbReference type="Gene3D" id="3.40.30.10">
    <property type="entry name" value="Glutaredoxin"/>
    <property type="match status" value="1"/>
</dbReference>
<dbReference type="SUPFAM" id="SSF52833">
    <property type="entry name" value="Thioredoxin-like"/>
    <property type="match status" value="1"/>
</dbReference>
<comment type="caution">
    <text evidence="3">The sequence shown here is derived from an EMBL/GenBank/DDBJ whole genome shotgun (WGS) entry which is preliminary data.</text>
</comment>
<dbReference type="RefSeq" id="XP_027619029.1">
    <property type="nucleotide sequence ID" value="XM_027763228.1"/>
</dbReference>
<dbReference type="Proteomes" id="UP000287166">
    <property type="component" value="Unassembled WGS sequence"/>
</dbReference>
<organism evidence="3 4">
    <name type="scientific">Sparassis crispa</name>
    <dbReference type="NCBI Taxonomy" id="139825"/>
    <lineage>
        <taxon>Eukaryota</taxon>
        <taxon>Fungi</taxon>
        <taxon>Dikarya</taxon>
        <taxon>Basidiomycota</taxon>
        <taxon>Agaricomycotina</taxon>
        <taxon>Agaricomycetes</taxon>
        <taxon>Polyporales</taxon>
        <taxon>Sparassidaceae</taxon>
        <taxon>Sparassis</taxon>
    </lineage>
</organism>
<dbReference type="PANTHER" id="PTHR11571">
    <property type="entry name" value="GLUTATHIONE S-TRANSFERASE"/>
    <property type="match status" value="1"/>
</dbReference>
<dbReference type="Pfam" id="PF02798">
    <property type="entry name" value="GST_N"/>
    <property type="match status" value="1"/>
</dbReference>
<accession>A0A401H107</accession>
<dbReference type="STRING" id="139825.A0A401H107"/>
<dbReference type="SFLD" id="SFLDS00019">
    <property type="entry name" value="Glutathione_Transferase_(cytos"/>
    <property type="match status" value="1"/>
</dbReference>
<keyword evidence="3" id="KW-0808">Transferase</keyword>
<dbReference type="SUPFAM" id="SSF47616">
    <property type="entry name" value="GST C-terminal domain-like"/>
    <property type="match status" value="1"/>
</dbReference>
<dbReference type="InterPro" id="IPR036282">
    <property type="entry name" value="Glutathione-S-Trfase_C_sf"/>
</dbReference>
<dbReference type="EMBL" id="BFAD01000012">
    <property type="protein sequence ID" value="GBE88116.1"/>
    <property type="molecule type" value="Genomic_DNA"/>
</dbReference>
<dbReference type="PROSITE" id="PS50405">
    <property type="entry name" value="GST_CTER"/>
    <property type="match status" value="1"/>
</dbReference>
<dbReference type="Pfam" id="PF14497">
    <property type="entry name" value="GST_C_3"/>
    <property type="match status" value="1"/>
</dbReference>
<evidence type="ECO:0000259" key="1">
    <source>
        <dbReference type="PROSITE" id="PS50404"/>
    </source>
</evidence>
<evidence type="ECO:0000259" key="2">
    <source>
        <dbReference type="PROSITE" id="PS50405"/>
    </source>
</evidence>
<dbReference type="InterPro" id="IPR036249">
    <property type="entry name" value="Thioredoxin-like_sf"/>
</dbReference>
<dbReference type="Gene3D" id="1.20.1050.10">
    <property type="match status" value="1"/>
</dbReference>
<dbReference type="InterPro" id="IPR040079">
    <property type="entry name" value="Glutathione_S-Trfase"/>
</dbReference>
<dbReference type="InterPro" id="IPR004045">
    <property type="entry name" value="Glutathione_S-Trfase_N"/>
</dbReference>
<dbReference type="PROSITE" id="PS50404">
    <property type="entry name" value="GST_NTER"/>
    <property type="match status" value="1"/>
</dbReference>
<dbReference type="InParanoid" id="A0A401H107"/>
<dbReference type="InterPro" id="IPR010987">
    <property type="entry name" value="Glutathione-S-Trfase_C-like"/>
</dbReference>
<dbReference type="InterPro" id="IPR050213">
    <property type="entry name" value="GST_superfamily"/>
</dbReference>
<dbReference type="GeneID" id="38785033"/>
<dbReference type="InterPro" id="IPR004046">
    <property type="entry name" value="GST_C"/>
</dbReference>
<dbReference type="PANTHER" id="PTHR11571:SF150">
    <property type="entry name" value="GLUTATHIONE S-TRANSFERASE"/>
    <property type="match status" value="1"/>
</dbReference>